<protein>
    <submittedName>
        <fullName evidence="1">Uncharacterized protein</fullName>
    </submittedName>
</protein>
<reference evidence="1 2" key="1">
    <citation type="submission" date="2016-07" db="EMBL/GenBank/DDBJ databases">
        <title>Pervasive Adenine N6-methylation of Active Genes in Fungi.</title>
        <authorList>
            <consortium name="DOE Joint Genome Institute"/>
            <person name="Mondo S.J."/>
            <person name="Dannebaum R.O."/>
            <person name="Kuo R.C."/>
            <person name="Labutti K."/>
            <person name="Haridas S."/>
            <person name="Kuo A."/>
            <person name="Salamov A."/>
            <person name="Ahrendt S.R."/>
            <person name="Lipzen A."/>
            <person name="Sullivan W."/>
            <person name="Andreopoulos W.B."/>
            <person name="Clum A."/>
            <person name="Lindquist E."/>
            <person name="Daum C."/>
            <person name="Ramamoorthy G.K."/>
            <person name="Gryganskyi A."/>
            <person name="Culley D."/>
            <person name="Magnuson J.K."/>
            <person name="James T.Y."/>
            <person name="O'Malley M.A."/>
            <person name="Stajich J.E."/>
            <person name="Spatafora J.W."/>
            <person name="Visel A."/>
            <person name="Grigoriev I.V."/>
        </authorList>
    </citation>
    <scope>NUCLEOTIDE SEQUENCE [LARGE SCALE GENOMIC DNA]</scope>
    <source>
        <strain evidence="1 2">NRRL 1336</strain>
    </source>
</reference>
<dbReference type="AlphaFoldDB" id="A0A1X2HXB5"/>
<accession>A0A1X2HXB5</accession>
<proteinExistence type="predicted"/>
<keyword evidence="2" id="KW-1185">Reference proteome</keyword>
<gene>
    <name evidence="1" type="ORF">BCR42DRAFT_362344</name>
</gene>
<organism evidence="1 2">
    <name type="scientific">Absidia repens</name>
    <dbReference type="NCBI Taxonomy" id="90262"/>
    <lineage>
        <taxon>Eukaryota</taxon>
        <taxon>Fungi</taxon>
        <taxon>Fungi incertae sedis</taxon>
        <taxon>Mucoromycota</taxon>
        <taxon>Mucoromycotina</taxon>
        <taxon>Mucoromycetes</taxon>
        <taxon>Mucorales</taxon>
        <taxon>Cunninghamellaceae</taxon>
        <taxon>Absidia</taxon>
    </lineage>
</organism>
<name>A0A1X2HXB5_9FUNG</name>
<evidence type="ECO:0000313" key="2">
    <source>
        <dbReference type="Proteomes" id="UP000193560"/>
    </source>
</evidence>
<dbReference type="OrthoDB" id="2306559at2759"/>
<sequence length="111" mass="12724">MCSSGSKLCQRDTKPNLNLMDSIRHKHGDMQDLIMFAKSTNFSVRLVVLDYAGLSTDPMDIRKFVKELKSIKELVVYHGHKFESIPRQNVLRGNLINKFDCRPGCVKRSLI</sequence>
<dbReference type="EMBL" id="MCGE01000050">
    <property type="protein sequence ID" value="ORZ04517.1"/>
    <property type="molecule type" value="Genomic_DNA"/>
</dbReference>
<dbReference type="Proteomes" id="UP000193560">
    <property type="component" value="Unassembled WGS sequence"/>
</dbReference>
<evidence type="ECO:0000313" key="1">
    <source>
        <dbReference type="EMBL" id="ORZ04517.1"/>
    </source>
</evidence>
<comment type="caution">
    <text evidence="1">The sequence shown here is derived from an EMBL/GenBank/DDBJ whole genome shotgun (WGS) entry which is preliminary data.</text>
</comment>